<feature type="compositionally biased region" description="Polar residues" evidence="1">
    <location>
        <begin position="223"/>
        <end position="232"/>
    </location>
</feature>
<name>A0A9P3CR15_9PEZI</name>
<gene>
    <name evidence="2" type="ORF">CKM354_000738900</name>
</gene>
<accession>A0A9P3CR15</accession>
<dbReference type="RefSeq" id="XP_044658672.1">
    <property type="nucleotide sequence ID" value="XM_044802737.1"/>
</dbReference>
<evidence type="ECO:0000256" key="1">
    <source>
        <dbReference type="SAM" id="MobiDB-lite"/>
    </source>
</evidence>
<evidence type="ECO:0000313" key="2">
    <source>
        <dbReference type="EMBL" id="GIZ44185.1"/>
    </source>
</evidence>
<dbReference type="EMBL" id="BOLY01000004">
    <property type="protein sequence ID" value="GIZ44185.1"/>
    <property type="molecule type" value="Genomic_DNA"/>
</dbReference>
<organism evidence="2 3">
    <name type="scientific">Cercospora kikuchii</name>
    <dbReference type="NCBI Taxonomy" id="84275"/>
    <lineage>
        <taxon>Eukaryota</taxon>
        <taxon>Fungi</taxon>
        <taxon>Dikarya</taxon>
        <taxon>Ascomycota</taxon>
        <taxon>Pezizomycotina</taxon>
        <taxon>Dothideomycetes</taxon>
        <taxon>Dothideomycetidae</taxon>
        <taxon>Mycosphaerellales</taxon>
        <taxon>Mycosphaerellaceae</taxon>
        <taxon>Cercospora</taxon>
    </lineage>
</organism>
<feature type="compositionally biased region" description="Low complexity" evidence="1">
    <location>
        <begin position="186"/>
        <end position="201"/>
    </location>
</feature>
<reference evidence="2 3" key="1">
    <citation type="submission" date="2021-01" db="EMBL/GenBank/DDBJ databases">
        <title>Cercospora kikuchii MAFF 305040 whole genome shotgun sequence.</title>
        <authorList>
            <person name="Kashiwa T."/>
            <person name="Suzuki T."/>
        </authorList>
    </citation>
    <scope>NUCLEOTIDE SEQUENCE [LARGE SCALE GENOMIC DNA]</scope>
    <source>
        <strain evidence="2 3">MAFF 305040</strain>
    </source>
</reference>
<comment type="caution">
    <text evidence="2">The sequence shown here is derived from an EMBL/GenBank/DDBJ whole genome shotgun (WGS) entry which is preliminary data.</text>
</comment>
<protein>
    <submittedName>
        <fullName evidence="2">Uncharacterized protein</fullName>
    </submittedName>
</protein>
<dbReference type="AlphaFoldDB" id="A0A9P3CR15"/>
<dbReference type="OrthoDB" id="3647342at2759"/>
<dbReference type="GeneID" id="68292964"/>
<evidence type="ECO:0000313" key="3">
    <source>
        <dbReference type="Proteomes" id="UP000825890"/>
    </source>
</evidence>
<dbReference type="Proteomes" id="UP000825890">
    <property type="component" value="Unassembled WGS sequence"/>
</dbReference>
<keyword evidence="3" id="KW-1185">Reference proteome</keyword>
<sequence length="342" mass="37344">MSAEMDFFADFNYRCPYCMREWFDSTRALCEWCVPEEFPLGDFDFDQAAAPMQPPMLGQTFPAVDGNYFSGASDFNALTTPSLPGNQQVNAPTLDGANFQDRSALANLTEPRSVNAQQEATLAWGGDNAAGSAGFLAASPAAEVPGFLTRPQTAETLFGEGAVAQVNAHHLLAGHVGEQGHQGVSPLATPAAAAPAQATGRRTTRAPRRTLAQKTPEEKTRQLQKNEYQQGPQRMAKQITKLCKWNGGMVRDKQLIANSKKAVRDWAQQYGLRWKDGDHFFELAADSRPVAAAHMQAAQDWVSQGGDRKLWKTPQHYEDANLKKLPLAWVTNAHGLGGRPFG</sequence>
<proteinExistence type="predicted"/>
<feature type="region of interest" description="Disordered" evidence="1">
    <location>
        <begin position="179"/>
        <end position="234"/>
    </location>
</feature>